<reference evidence="2 3" key="1">
    <citation type="submission" date="2020-04" db="EMBL/GenBank/DDBJ databases">
        <authorList>
            <person name="Alioto T."/>
            <person name="Alioto T."/>
            <person name="Gomez Garrido J."/>
        </authorList>
    </citation>
    <scope>NUCLEOTIDE SEQUENCE [LARGE SCALE GENOMIC DNA]</scope>
</reference>
<evidence type="ECO:0000313" key="2">
    <source>
        <dbReference type="EMBL" id="CAB3385001.1"/>
    </source>
</evidence>
<sequence>MDPSLFSRDDGILFLGEGNFSFSLKFKQQHADKLRCVIATCFEDKDKILEGAKENVQLLKESGVSVLYGIDAKQLTSYNQLVAEDDLTPNCIIFNFPHIGGKMKINRNRELLRDFFSSAREFLAGACARLPQTSRPRIIVNLCKGQGGTPADGDNQRDWGNSWQINEMAAISGFILSQVLPFNHKLCSGYESVGFRSREQWFHTTEAIVHVFEPAAPILLVSRINEKETSVQLSTRYGDIVCDRTHLDLCSAFTEIETKYFLSSNLKISPQVDLYNKLVDLMKNSARLGENLMVVHTNYLPFNCDLDLKRVPCSVGSTAKFMRRSLADVMEFCKKENFITYGPIFKPLDELSFGESPAPYQILVKHTDIERVTGLITLWLSSLVDETRLEVEMDDDQWTVQFSGQDLAYKCHKNAVIVELDLLAMIYFQAENFRDLLFSKRLNSTFSPVSLFPRTFDLDICFVIGEAFSEKRFNVLLWRLLGKFLIGKELVNKYSPEDEDWTSHCYRLQYRSSLEALSKRAAIVLHQEFLPEALLNSKLAQKVM</sequence>
<dbReference type="GO" id="GO:0005737">
    <property type="term" value="C:cytoplasm"/>
    <property type="evidence" value="ECO:0007669"/>
    <property type="project" value="TreeGrafter"/>
</dbReference>
<feature type="domain" description="25S rRNA (uridine-N(3))-methyltransferase BMT5-like" evidence="1">
    <location>
        <begin position="13"/>
        <end position="192"/>
    </location>
</feature>
<dbReference type="AlphaFoldDB" id="A0A8S1DMK9"/>
<dbReference type="Gene3D" id="3.30.70.380">
    <property type="entry name" value="Ferrodoxin-fold anticodon-binding domain"/>
    <property type="match status" value="1"/>
</dbReference>
<keyword evidence="3" id="KW-1185">Reference proteome</keyword>
<proteinExistence type="predicted"/>
<dbReference type="InterPro" id="IPR036690">
    <property type="entry name" value="Fdx_antiC-bd_sf"/>
</dbReference>
<dbReference type="PANTHER" id="PTHR11538:SF26">
    <property type="entry name" value="FERREDOXIN-FOLD ANTICODON-BINDING DOMAIN-CONTAINING PROTEIN 1"/>
    <property type="match status" value="1"/>
</dbReference>
<name>A0A8S1DMK9_9INSE</name>
<evidence type="ECO:0000259" key="1">
    <source>
        <dbReference type="Pfam" id="PF10354"/>
    </source>
</evidence>
<organism evidence="2 3">
    <name type="scientific">Cloeon dipterum</name>
    <dbReference type="NCBI Taxonomy" id="197152"/>
    <lineage>
        <taxon>Eukaryota</taxon>
        <taxon>Metazoa</taxon>
        <taxon>Ecdysozoa</taxon>
        <taxon>Arthropoda</taxon>
        <taxon>Hexapoda</taxon>
        <taxon>Insecta</taxon>
        <taxon>Pterygota</taxon>
        <taxon>Palaeoptera</taxon>
        <taxon>Ephemeroptera</taxon>
        <taxon>Pisciforma</taxon>
        <taxon>Baetidae</taxon>
        <taxon>Cloeon</taxon>
    </lineage>
</organism>
<comment type="caution">
    <text evidence="2">The sequence shown here is derived from an EMBL/GenBank/DDBJ whole genome shotgun (WGS) entry which is preliminary data.</text>
</comment>
<dbReference type="PANTHER" id="PTHR11538">
    <property type="entry name" value="PHENYLALANYL-TRNA SYNTHETASE"/>
    <property type="match status" value="1"/>
</dbReference>
<dbReference type="GO" id="GO:0070042">
    <property type="term" value="F:rRNA (uridine-N3-)-methyltransferase activity"/>
    <property type="evidence" value="ECO:0007669"/>
    <property type="project" value="InterPro"/>
</dbReference>
<dbReference type="Proteomes" id="UP000494165">
    <property type="component" value="Unassembled WGS sequence"/>
</dbReference>
<protein>
    <recommendedName>
        <fullName evidence="1">25S rRNA (uridine-N(3))-methyltransferase BMT5-like domain-containing protein</fullName>
    </recommendedName>
</protein>
<gene>
    <name evidence="2" type="ORF">CLODIP_2_CD12955</name>
</gene>
<dbReference type="SUPFAM" id="SSF54991">
    <property type="entry name" value="Anticodon-binding domain of PheRS"/>
    <property type="match status" value="1"/>
</dbReference>
<evidence type="ECO:0000313" key="3">
    <source>
        <dbReference type="Proteomes" id="UP000494165"/>
    </source>
</evidence>
<dbReference type="EMBL" id="CADEPI010000384">
    <property type="protein sequence ID" value="CAB3385001.1"/>
    <property type="molecule type" value="Genomic_DNA"/>
</dbReference>
<dbReference type="Pfam" id="PF10354">
    <property type="entry name" value="BMT5-like"/>
    <property type="match status" value="1"/>
</dbReference>
<dbReference type="GO" id="GO:0070475">
    <property type="term" value="P:rRNA base methylation"/>
    <property type="evidence" value="ECO:0007669"/>
    <property type="project" value="InterPro"/>
</dbReference>
<dbReference type="InterPro" id="IPR019446">
    <property type="entry name" value="BMT5-like"/>
</dbReference>
<dbReference type="OrthoDB" id="347018at2759"/>
<accession>A0A8S1DMK9</accession>